<evidence type="ECO:0000259" key="2">
    <source>
        <dbReference type="Pfam" id="PF04151"/>
    </source>
</evidence>
<organism evidence="3 4">
    <name type="scientific">Symplocastrum torsivum CPER-KK1</name>
    <dbReference type="NCBI Taxonomy" id="450513"/>
    <lineage>
        <taxon>Bacteria</taxon>
        <taxon>Bacillati</taxon>
        <taxon>Cyanobacteriota</taxon>
        <taxon>Cyanophyceae</taxon>
        <taxon>Oscillatoriophycideae</taxon>
        <taxon>Oscillatoriales</taxon>
        <taxon>Microcoleaceae</taxon>
        <taxon>Symplocastrum</taxon>
    </lineage>
</organism>
<evidence type="ECO:0000313" key="3">
    <source>
        <dbReference type="EMBL" id="MBW4548418.1"/>
    </source>
</evidence>
<feature type="domain" description="Peptidase C-terminal archaeal/bacterial" evidence="2">
    <location>
        <begin position="66"/>
        <end position="131"/>
    </location>
</feature>
<reference evidence="3" key="1">
    <citation type="submission" date="2021-05" db="EMBL/GenBank/DDBJ databases">
        <authorList>
            <person name="Pietrasiak N."/>
            <person name="Ward R."/>
            <person name="Stajich J.E."/>
            <person name="Kurbessoian T."/>
        </authorList>
    </citation>
    <scope>NUCLEOTIDE SEQUENCE</scope>
    <source>
        <strain evidence="3">CPER-KK1</strain>
    </source>
</reference>
<feature type="chain" id="PRO_5036887200" evidence="1">
    <location>
        <begin position="29"/>
        <end position="150"/>
    </location>
</feature>
<dbReference type="Proteomes" id="UP000753908">
    <property type="component" value="Unassembled WGS sequence"/>
</dbReference>
<dbReference type="EMBL" id="JAHHIF010000061">
    <property type="protein sequence ID" value="MBW4548418.1"/>
    <property type="molecule type" value="Genomic_DNA"/>
</dbReference>
<dbReference type="InterPro" id="IPR007280">
    <property type="entry name" value="Peptidase_C_arc/bac"/>
</dbReference>
<sequence length="150" mass="15947">MTKAIAARFSLALLVPVTFLAVSLTAVAARAQDRLYNPITIPPSNELSDTLTENDIPTGEGGFARDYTINLNGGDQVAIDLISENFDTIVTLLASDGSTVAENDDGPDGSTNSLLFARITETGKYLIRVRAFGETGGGAFQLKVTRLRPI</sequence>
<evidence type="ECO:0000313" key="4">
    <source>
        <dbReference type="Proteomes" id="UP000753908"/>
    </source>
</evidence>
<accession>A0A951PRJ7</accession>
<reference evidence="3" key="2">
    <citation type="journal article" date="2022" name="Microbiol. Resour. Announc.">
        <title>Metagenome Sequencing to Explore Phylogenomics of Terrestrial Cyanobacteria.</title>
        <authorList>
            <person name="Ward R.D."/>
            <person name="Stajich J.E."/>
            <person name="Johansen J.R."/>
            <person name="Huntemann M."/>
            <person name="Clum A."/>
            <person name="Foster B."/>
            <person name="Foster B."/>
            <person name="Roux S."/>
            <person name="Palaniappan K."/>
            <person name="Varghese N."/>
            <person name="Mukherjee S."/>
            <person name="Reddy T.B.K."/>
            <person name="Daum C."/>
            <person name="Copeland A."/>
            <person name="Chen I.A."/>
            <person name="Ivanova N.N."/>
            <person name="Kyrpides N.C."/>
            <person name="Shapiro N."/>
            <person name="Eloe-Fadrosh E.A."/>
            <person name="Pietrasiak N."/>
        </authorList>
    </citation>
    <scope>NUCLEOTIDE SEQUENCE</scope>
    <source>
        <strain evidence="3">CPER-KK1</strain>
    </source>
</reference>
<feature type="signal peptide" evidence="1">
    <location>
        <begin position="1"/>
        <end position="28"/>
    </location>
</feature>
<dbReference type="Gene3D" id="2.60.120.380">
    <property type="match status" value="1"/>
</dbReference>
<evidence type="ECO:0000256" key="1">
    <source>
        <dbReference type="SAM" id="SignalP"/>
    </source>
</evidence>
<dbReference type="AlphaFoldDB" id="A0A951PRJ7"/>
<dbReference type="NCBIfam" id="NF038127">
    <property type="entry name" value="FDP_fam"/>
    <property type="match status" value="1"/>
</dbReference>
<protein>
    <submittedName>
        <fullName evidence="3">PPC domain-containing protein</fullName>
    </submittedName>
</protein>
<proteinExistence type="predicted"/>
<dbReference type="Pfam" id="PF04151">
    <property type="entry name" value="PPC"/>
    <property type="match status" value="1"/>
</dbReference>
<gene>
    <name evidence="3" type="ORF">KME25_28870</name>
</gene>
<comment type="caution">
    <text evidence="3">The sequence shown here is derived from an EMBL/GenBank/DDBJ whole genome shotgun (WGS) entry which is preliminary data.</text>
</comment>
<keyword evidence="1" id="KW-0732">Signal</keyword>
<name>A0A951PRJ7_9CYAN</name>